<feature type="transmembrane region" description="Helical" evidence="7">
    <location>
        <begin position="239"/>
        <end position="263"/>
    </location>
</feature>
<name>A0A6I6DZA3_9MICO</name>
<keyword evidence="5 7" id="KW-0472">Membrane</keyword>
<evidence type="ECO:0000256" key="6">
    <source>
        <dbReference type="SAM" id="MobiDB-lite"/>
    </source>
</evidence>
<keyword evidence="4 7" id="KW-1133">Transmembrane helix</keyword>
<feature type="transmembrane region" description="Helical" evidence="7">
    <location>
        <begin position="208"/>
        <end position="227"/>
    </location>
</feature>
<dbReference type="RefSeq" id="WP_156242608.1">
    <property type="nucleotide sequence ID" value="NZ_BAAAZL010000004.1"/>
</dbReference>
<dbReference type="AlphaFoldDB" id="A0A6I6DZA3"/>
<sequence>MTPSQTAQNPDDAHTSAPEHPDQPDSPTQIDKRSWAFVARKSFREFLADQCQDIAASLTYYGVLALFPGLLAVFSLLGVVGQGQQAADAVLGIIGSIAPGDTVDMLEGPVTDIANSPAAGFALISGLVLAIWSASGYVGAFTRGMNRIYGVDEGRPFLKLKPLQLLVTLITVVMIALAAVLLVISGPIAQAIGDAIGLGDVAVTVWNIARWPVLAAIVVLLIAMLYYATPNVKQPKFRWISMGAILAIVILLIASIGFAFYVANFSNYNRTYGSFAGVIVFLLWLWIANIALLIGAEFDAEMERGRELEAGLPAEERIQLPLRDDKRIEKAAEAHRKDVAKAREIRRDND</sequence>
<evidence type="ECO:0000313" key="9">
    <source>
        <dbReference type="Proteomes" id="UP000422989"/>
    </source>
</evidence>
<dbReference type="PANTHER" id="PTHR30213:SF0">
    <property type="entry name" value="UPF0761 MEMBRANE PROTEIN YIHY"/>
    <property type="match status" value="1"/>
</dbReference>
<feature type="transmembrane region" description="Helical" evidence="7">
    <location>
        <begin position="58"/>
        <end position="80"/>
    </location>
</feature>
<dbReference type="GO" id="GO:0005886">
    <property type="term" value="C:plasma membrane"/>
    <property type="evidence" value="ECO:0007669"/>
    <property type="project" value="UniProtKB-SubCell"/>
</dbReference>
<accession>A0A6I6DZA3</accession>
<feature type="region of interest" description="Disordered" evidence="6">
    <location>
        <begin position="1"/>
        <end position="29"/>
    </location>
</feature>
<dbReference type="Proteomes" id="UP000422989">
    <property type="component" value="Chromosome"/>
</dbReference>
<dbReference type="EMBL" id="CP032550">
    <property type="protein sequence ID" value="QGU28103.1"/>
    <property type="molecule type" value="Genomic_DNA"/>
</dbReference>
<evidence type="ECO:0000313" key="8">
    <source>
        <dbReference type="EMBL" id="QGU28103.1"/>
    </source>
</evidence>
<dbReference type="PANTHER" id="PTHR30213">
    <property type="entry name" value="INNER MEMBRANE PROTEIN YHJD"/>
    <property type="match status" value="1"/>
</dbReference>
<comment type="subcellular location">
    <subcellularLocation>
        <location evidence="1">Cell membrane</location>
        <topology evidence="1">Multi-pass membrane protein</topology>
    </subcellularLocation>
</comment>
<evidence type="ECO:0000256" key="1">
    <source>
        <dbReference type="ARBA" id="ARBA00004651"/>
    </source>
</evidence>
<feature type="transmembrane region" description="Helical" evidence="7">
    <location>
        <begin position="275"/>
        <end position="296"/>
    </location>
</feature>
<dbReference type="Pfam" id="PF03631">
    <property type="entry name" value="Virul_fac_BrkB"/>
    <property type="match status" value="1"/>
</dbReference>
<dbReference type="PIRSF" id="PIRSF035875">
    <property type="entry name" value="RNase_BN"/>
    <property type="match status" value="1"/>
</dbReference>
<organism evidence="8 9">
    <name type="scientific">Microbacterium oryzae</name>
    <dbReference type="NCBI Taxonomy" id="743009"/>
    <lineage>
        <taxon>Bacteria</taxon>
        <taxon>Bacillati</taxon>
        <taxon>Actinomycetota</taxon>
        <taxon>Actinomycetes</taxon>
        <taxon>Micrococcales</taxon>
        <taxon>Microbacteriaceae</taxon>
        <taxon>Microbacterium</taxon>
    </lineage>
</organism>
<dbReference type="KEGG" id="moj:D7D94_10760"/>
<evidence type="ECO:0000256" key="7">
    <source>
        <dbReference type="SAM" id="Phobius"/>
    </source>
</evidence>
<feature type="compositionally biased region" description="Basic and acidic residues" evidence="6">
    <location>
        <begin position="11"/>
        <end position="23"/>
    </location>
</feature>
<evidence type="ECO:0000256" key="3">
    <source>
        <dbReference type="ARBA" id="ARBA00022692"/>
    </source>
</evidence>
<feature type="transmembrane region" description="Helical" evidence="7">
    <location>
        <begin position="163"/>
        <end position="188"/>
    </location>
</feature>
<evidence type="ECO:0000256" key="4">
    <source>
        <dbReference type="ARBA" id="ARBA00022989"/>
    </source>
</evidence>
<proteinExistence type="predicted"/>
<gene>
    <name evidence="8" type="ORF">D7D94_10760</name>
</gene>
<keyword evidence="2" id="KW-1003">Cell membrane</keyword>
<protein>
    <submittedName>
        <fullName evidence="8">YihY/virulence factor BrkB family protein</fullName>
    </submittedName>
</protein>
<keyword evidence="3 7" id="KW-0812">Transmembrane</keyword>
<dbReference type="OrthoDB" id="9781030at2"/>
<dbReference type="NCBIfam" id="TIGR00765">
    <property type="entry name" value="yihY_not_rbn"/>
    <property type="match status" value="1"/>
</dbReference>
<keyword evidence="9" id="KW-1185">Reference proteome</keyword>
<evidence type="ECO:0000256" key="5">
    <source>
        <dbReference type="ARBA" id="ARBA00023136"/>
    </source>
</evidence>
<reference evidence="8 9" key="1">
    <citation type="submission" date="2018-09" db="EMBL/GenBank/DDBJ databases">
        <title>Whole genome sequencing of Microbacterium oryzae strain MB-10T.</title>
        <authorList>
            <person name="Das S.K."/>
        </authorList>
    </citation>
    <scope>NUCLEOTIDE SEQUENCE [LARGE SCALE GENOMIC DNA]</scope>
    <source>
        <strain evidence="8 9">MB-10</strain>
    </source>
</reference>
<feature type="transmembrane region" description="Helical" evidence="7">
    <location>
        <begin position="118"/>
        <end position="142"/>
    </location>
</feature>
<evidence type="ECO:0000256" key="2">
    <source>
        <dbReference type="ARBA" id="ARBA00022475"/>
    </source>
</evidence>
<dbReference type="InterPro" id="IPR017039">
    <property type="entry name" value="Virul_fac_BrkB"/>
</dbReference>